<keyword evidence="5" id="KW-0472">Membrane</keyword>
<feature type="transmembrane region" description="Helical" evidence="5">
    <location>
        <begin position="223"/>
        <end position="242"/>
    </location>
</feature>
<sequence>MKITSFYKIFNSSFFSIYFFKIKKNLSSLLLVLFSSITLIWAIFDSCLQTHLDLFAYFKNIFHYTRQSIFLILIVAILALTKYRNTKFYQILSFIALVNILIISLVFCDFIEDRRQYFISANWQIQLIPYYLQYVLFPLVYCFYFWKRSITFLDWKKVWIVFVHPFCYFLLSSIIFGFKVDLKSHFINPYYQNHLILAYFKLFVSFFLLAMGLIGVQKIKIHPFYKSVLLVLGAFLICVITRETSDWNHAKELVFHPQQMGSSLFPESQDIAKQLSNLVFEEKQDLDSKTGEKILELGAGSGNVTKYLVQKFGVKNVIALEFDKELCNVLRNKFPDLTVIEGDACDFIELLKKQKILLDQIKGIVSTLPLSIFSQEKLQELNKNLATVIKQNKIRFVEYRFLPFLLEKHNIGDGVEEIKDTKNQIFVSSAILPTKVFIFAATNTTKKYHFINKIKKVN</sequence>
<evidence type="ECO:0000313" key="8">
    <source>
        <dbReference type="Proteomes" id="UP001470586"/>
    </source>
</evidence>
<keyword evidence="8" id="KW-1185">Reference proteome</keyword>
<dbReference type="Gene3D" id="3.40.50.150">
    <property type="entry name" value="Vaccinia Virus protein VP39"/>
    <property type="match status" value="1"/>
</dbReference>
<keyword evidence="5" id="KW-1133">Transmembrane helix</keyword>
<gene>
    <name evidence="7" type="ORF">M33023_04090</name>
</gene>
<dbReference type="SUPFAM" id="SSF53335">
    <property type="entry name" value="S-adenosyl-L-methionine-dependent methyltransferases"/>
    <property type="match status" value="1"/>
</dbReference>
<dbReference type="CDD" id="cd02440">
    <property type="entry name" value="AdoMet_MTases"/>
    <property type="match status" value="1"/>
</dbReference>
<keyword evidence="5" id="KW-0812">Transmembrane</keyword>
<keyword evidence="4" id="KW-0694">RNA-binding</keyword>
<reference evidence="7" key="1">
    <citation type="submission" date="2023-06" db="EMBL/GenBank/DDBJ databases">
        <title>Complete Genome of Candidatus Phytoplasma asteris M33.</title>
        <authorList>
            <person name="Toth R."/>
            <person name="Ilic A.-M."/>
            <person name="Huettel B."/>
            <person name="Duduk B."/>
            <person name="Kube M."/>
        </authorList>
    </citation>
    <scope>NUCLEOTIDE SEQUENCE [LARGE SCALE GENOMIC DNA]</scope>
    <source>
        <strain evidence="7">M33</strain>
    </source>
</reference>
<dbReference type="EMBL" id="CP128397">
    <property type="protein sequence ID" value="WZN38560.1"/>
    <property type="molecule type" value="Genomic_DNA"/>
</dbReference>
<dbReference type="SMART" id="SM00650">
    <property type="entry name" value="rADc"/>
    <property type="match status" value="1"/>
</dbReference>
<keyword evidence="2 7" id="KW-0808">Transferase</keyword>
<name>A0ABZ2YF75_9MOLU</name>
<dbReference type="InterPro" id="IPR001737">
    <property type="entry name" value="KsgA/Erm"/>
</dbReference>
<evidence type="ECO:0000256" key="2">
    <source>
        <dbReference type="ARBA" id="ARBA00022679"/>
    </source>
</evidence>
<keyword evidence="1" id="KW-0489">Methyltransferase</keyword>
<feature type="transmembrane region" description="Helical" evidence="5">
    <location>
        <begin position="158"/>
        <end position="178"/>
    </location>
</feature>
<feature type="transmembrane region" description="Helical" evidence="5">
    <location>
        <begin position="198"/>
        <end position="216"/>
    </location>
</feature>
<dbReference type="PROSITE" id="PS01131">
    <property type="entry name" value="RRNA_A_DIMETH"/>
    <property type="match status" value="1"/>
</dbReference>
<evidence type="ECO:0000259" key="6">
    <source>
        <dbReference type="SMART" id="SM00650"/>
    </source>
</evidence>
<feature type="transmembrane region" description="Helical" evidence="5">
    <location>
        <begin position="64"/>
        <end position="81"/>
    </location>
</feature>
<proteinExistence type="predicted"/>
<dbReference type="InterPro" id="IPR020598">
    <property type="entry name" value="rRNA_Ade_methylase_Trfase_N"/>
</dbReference>
<evidence type="ECO:0000256" key="1">
    <source>
        <dbReference type="ARBA" id="ARBA00022603"/>
    </source>
</evidence>
<accession>A0ABZ2YF75</accession>
<organism evidence="7 8">
    <name type="scientific">Candidatus Phytoplasma asteris</name>
    <dbReference type="NCBI Taxonomy" id="85620"/>
    <lineage>
        <taxon>Bacteria</taxon>
        <taxon>Bacillati</taxon>
        <taxon>Mycoplasmatota</taxon>
        <taxon>Mollicutes</taxon>
        <taxon>Acholeplasmatales</taxon>
        <taxon>Acholeplasmataceae</taxon>
        <taxon>Candidatus Phytoplasma</taxon>
        <taxon>16SrI (Aster yellows group)</taxon>
    </lineage>
</organism>
<feature type="transmembrane region" description="Helical" evidence="5">
    <location>
        <begin position="127"/>
        <end position="146"/>
    </location>
</feature>
<feature type="domain" description="Ribosomal RNA adenine methylase transferase N-terminal" evidence="6">
    <location>
        <begin position="271"/>
        <end position="410"/>
    </location>
</feature>
<dbReference type="Proteomes" id="UP001470586">
    <property type="component" value="Chromosome"/>
</dbReference>
<keyword evidence="3" id="KW-0949">S-adenosyl-L-methionine</keyword>
<dbReference type="GO" id="GO:0016740">
    <property type="term" value="F:transferase activity"/>
    <property type="evidence" value="ECO:0007669"/>
    <property type="project" value="UniProtKB-KW"/>
</dbReference>
<evidence type="ECO:0000256" key="3">
    <source>
        <dbReference type="ARBA" id="ARBA00022691"/>
    </source>
</evidence>
<evidence type="ECO:0000313" key="7">
    <source>
        <dbReference type="EMBL" id="WZN38560.1"/>
    </source>
</evidence>
<dbReference type="Pfam" id="PF00398">
    <property type="entry name" value="RrnaAD"/>
    <property type="match status" value="1"/>
</dbReference>
<protein>
    <submittedName>
        <fullName evidence="7">Dimethyladenosine transferase</fullName>
    </submittedName>
</protein>
<dbReference type="InterPro" id="IPR020596">
    <property type="entry name" value="rRNA_Ade_Mease_Trfase_CS"/>
</dbReference>
<dbReference type="InterPro" id="IPR029063">
    <property type="entry name" value="SAM-dependent_MTases_sf"/>
</dbReference>
<feature type="transmembrane region" description="Helical" evidence="5">
    <location>
        <begin position="26"/>
        <end position="44"/>
    </location>
</feature>
<evidence type="ECO:0000256" key="4">
    <source>
        <dbReference type="ARBA" id="ARBA00022884"/>
    </source>
</evidence>
<feature type="transmembrane region" description="Helical" evidence="5">
    <location>
        <begin position="88"/>
        <end position="107"/>
    </location>
</feature>
<evidence type="ECO:0000256" key="5">
    <source>
        <dbReference type="SAM" id="Phobius"/>
    </source>
</evidence>